<protein>
    <submittedName>
        <fullName evidence="1">Uncharacterized protein</fullName>
    </submittedName>
</protein>
<evidence type="ECO:0000313" key="2">
    <source>
        <dbReference type="Proteomes" id="UP000192042"/>
    </source>
</evidence>
<dbReference type="AlphaFoldDB" id="A0A1W1I4F3"/>
<dbReference type="KEGG" id="nja:NSJP_1683"/>
<organism evidence="1 2">
    <name type="scientific">Nitrospira japonica</name>
    <dbReference type="NCBI Taxonomy" id="1325564"/>
    <lineage>
        <taxon>Bacteria</taxon>
        <taxon>Pseudomonadati</taxon>
        <taxon>Nitrospirota</taxon>
        <taxon>Nitrospiria</taxon>
        <taxon>Nitrospirales</taxon>
        <taxon>Nitrospiraceae</taxon>
        <taxon>Nitrospira</taxon>
    </lineage>
</organism>
<sequence length="71" mass="7800">MDFGVSNRDVEDECSRSRSCAIGLRSATFAEAWALLAAVSLVDAWRRNWIHSKRRLNGSADSDATCPEQAA</sequence>
<accession>A0A1W1I4F3</accession>
<proteinExistence type="predicted"/>
<evidence type="ECO:0000313" key="1">
    <source>
        <dbReference type="EMBL" id="SLM47855.1"/>
    </source>
</evidence>
<dbReference type="Proteomes" id="UP000192042">
    <property type="component" value="Chromosome I"/>
</dbReference>
<keyword evidence="2" id="KW-1185">Reference proteome</keyword>
<gene>
    <name evidence="1" type="ORF">NSJP_1683</name>
</gene>
<reference evidence="1 2" key="1">
    <citation type="submission" date="2017-03" db="EMBL/GenBank/DDBJ databases">
        <authorList>
            <person name="Afonso C.L."/>
            <person name="Miller P.J."/>
            <person name="Scott M.A."/>
            <person name="Spackman E."/>
            <person name="Goraichik I."/>
            <person name="Dimitrov K.M."/>
            <person name="Suarez D.L."/>
            <person name="Swayne D.E."/>
        </authorList>
    </citation>
    <scope>NUCLEOTIDE SEQUENCE [LARGE SCALE GENOMIC DNA]</scope>
    <source>
        <strain evidence="1">Genome sequencing of Nitrospira japonica strain NJ11</strain>
    </source>
</reference>
<dbReference type="EMBL" id="LT828648">
    <property type="protein sequence ID" value="SLM47855.1"/>
    <property type="molecule type" value="Genomic_DNA"/>
</dbReference>
<name>A0A1W1I4F3_9BACT</name>
<dbReference type="STRING" id="1325564.NSJP_1683"/>